<name>A0A812D773_ACAPH</name>
<gene>
    <name evidence="7" type="ORF">SPHA_48498</name>
</gene>
<dbReference type="PANTHER" id="PTHR19282">
    <property type="entry name" value="TETRASPANIN"/>
    <property type="match status" value="1"/>
</dbReference>
<protein>
    <recommendedName>
        <fullName evidence="6">Tetraspanin</fullName>
    </recommendedName>
</protein>
<reference evidence="7" key="1">
    <citation type="submission" date="2021-01" db="EMBL/GenBank/DDBJ databases">
        <authorList>
            <person name="Li R."/>
            <person name="Bekaert M."/>
        </authorList>
    </citation>
    <scope>NUCLEOTIDE SEQUENCE</scope>
    <source>
        <strain evidence="7">Farmed</strain>
    </source>
</reference>
<dbReference type="EMBL" id="CAHIKZ030002704">
    <property type="protein sequence ID" value="CAE1290953.1"/>
    <property type="molecule type" value="Genomic_DNA"/>
</dbReference>
<dbReference type="InterPro" id="IPR008952">
    <property type="entry name" value="Tetraspanin_EC2_sf"/>
</dbReference>
<evidence type="ECO:0000256" key="6">
    <source>
        <dbReference type="RuleBase" id="RU361218"/>
    </source>
</evidence>
<dbReference type="GO" id="GO:0005886">
    <property type="term" value="C:plasma membrane"/>
    <property type="evidence" value="ECO:0007669"/>
    <property type="project" value="TreeGrafter"/>
</dbReference>
<feature type="transmembrane region" description="Helical" evidence="6">
    <location>
        <begin position="108"/>
        <end position="132"/>
    </location>
</feature>
<feature type="transmembrane region" description="Helical" evidence="6">
    <location>
        <begin position="78"/>
        <end position="101"/>
    </location>
</feature>
<dbReference type="Proteomes" id="UP000597762">
    <property type="component" value="Unassembled WGS sequence"/>
</dbReference>
<dbReference type="SUPFAM" id="SSF48652">
    <property type="entry name" value="Tetraspanin"/>
    <property type="match status" value="1"/>
</dbReference>
<evidence type="ECO:0000313" key="8">
    <source>
        <dbReference type="Proteomes" id="UP000597762"/>
    </source>
</evidence>
<evidence type="ECO:0000256" key="3">
    <source>
        <dbReference type="ARBA" id="ARBA00022692"/>
    </source>
</evidence>
<evidence type="ECO:0000256" key="1">
    <source>
        <dbReference type="ARBA" id="ARBA00004141"/>
    </source>
</evidence>
<dbReference type="InterPro" id="IPR018499">
    <property type="entry name" value="Tetraspanin/Peripherin"/>
</dbReference>
<comment type="similarity">
    <text evidence="2 6">Belongs to the tetraspanin (TM4SF) family.</text>
</comment>
<keyword evidence="4 6" id="KW-1133">Transmembrane helix</keyword>
<dbReference type="PRINTS" id="PR00259">
    <property type="entry name" value="TMFOUR"/>
</dbReference>
<dbReference type="Pfam" id="PF00335">
    <property type="entry name" value="Tetraspanin"/>
    <property type="match status" value="1"/>
</dbReference>
<dbReference type="OrthoDB" id="438211at2759"/>
<evidence type="ECO:0000256" key="2">
    <source>
        <dbReference type="ARBA" id="ARBA00006840"/>
    </source>
</evidence>
<dbReference type="Gene3D" id="1.10.1450.10">
    <property type="entry name" value="Tetraspanin"/>
    <property type="match status" value="1"/>
</dbReference>
<comment type="subcellular location">
    <subcellularLocation>
        <location evidence="1 6">Membrane</location>
        <topology evidence="1 6">Multi-pass membrane protein</topology>
    </subcellularLocation>
</comment>
<dbReference type="InterPro" id="IPR000301">
    <property type="entry name" value="Tetraspanin_animals"/>
</dbReference>
<evidence type="ECO:0000256" key="4">
    <source>
        <dbReference type="ARBA" id="ARBA00022989"/>
    </source>
</evidence>
<evidence type="ECO:0000256" key="5">
    <source>
        <dbReference type="ARBA" id="ARBA00023136"/>
    </source>
</evidence>
<dbReference type="AlphaFoldDB" id="A0A812D773"/>
<feature type="transmembrane region" description="Helical" evidence="6">
    <location>
        <begin position="36"/>
        <end position="58"/>
    </location>
</feature>
<feature type="transmembrane region" description="Helical" evidence="6">
    <location>
        <begin position="263"/>
        <end position="289"/>
    </location>
</feature>
<dbReference type="PIRSF" id="PIRSF002419">
    <property type="entry name" value="Tetraspanin"/>
    <property type="match status" value="1"/>
</dbReference>
<keyword evidence="8" id="KW-1185">Reference proteome</keyword>
<sequence>MSVPRERNLRIIYFTSITRFTVPKKKPIMGKKGIKIFLFIVNTLFFIIGLVVFSIGVWTTSDKIFLSDIIGSNLYAAASYMLIISGFIILVVAVFGCVTTWKEMRYGILLYFVILSLIFIFMIVASILAVVFRGELQDVMSKAMGETIQKQYGVNIQHNEENQAITKSWDETQQKLHCCGVENEGWEIYQESLWYRNQKGDDKPFVPESCCKNVHVNRIQRLKQCQKSRMGPPGTPSGAKNDYLFYQGCYDAGYKFVMDQAGLLLAIGFSFSVILIAGLVLSMCLYRFIQRPPNEEEEKSAPL</sequence>
<dbReference type="PANTHER" id="PTHR19282:SF527">
    <property type="entry name" value="TETRASPANIN"/>
    <property type="match status" value="1"/>
</dbReference>
<proteinExistence type="inferred from homology"/>
<accession>A0A812D773</accession>
<keyword evidence="5 6" id="KW-0472">Membrane</keyword>
<keyword evidence="3 6" id="KW-0812">Transmembrane</keyword>
<comment type="caution">
    <text evidence="7">The sequence shown here is derived from an EMBL/GenBank/DDBJ whole genome shotgun (WGS) entry which is preliminary data.</text>
</comment>
<organism evidence="7 8">
    <name type="scientific">Acanthosepion pharaonis</name>
    <name type="common">Pharaoh cuttlefish</name>
    <name type="synonym">Sepia pharaonis</name>
    <dbReference type="NCBI Taxonomy" id="158019"/>
    <lineage>
        <taxon>Eukaryota</taxon>
        <taxon>Metazoa</taxon>
        <taxon>Spiralia</taxon>
        <taxon>Lophotrochozoa</taxon>
        <taxon>Mollusca</taxon>
        <taxon>Cephalopoda</taxon>
        <taxon>Coleoidea</taxon>
        <taxon>Decapodiformes</taxon>
        <taxon>Sepiida</taxon>
        <taxon>Sepiina</taxon>
        <taxon>Sepiidae</taxon>
        <taxon>Acanthosepion</taxon>
    </lineage>
</organism>
<evidence type="ECO:0000313" key="7">
    <source>
        <dbReference type="EMBL" id="CAE1290953.1"/>
    </source>
</evidence>